<dbReference type="Proteomes" id="UP000467841">
    <property type="component" value="Unassembled WGS sequence"/>
</dbReference>
<proteinExistence type="predicted"/>
<organism evidence="1 2">
    <name type="scientific">Microthlaspi erraticum</name>
    <dbReference type="NCBI Taxonomy" id="1685480"/>
    <lineage>
        <taxon>Eukaryota</taxon>
        <taxon>Viridiplantae</taxon>
        <taxon>Streptophyta</taxon>
        <taxon>Embryophyta</taxon>
        <taxon>Tracheophyta</taxon>
        <taxon>Spermatophyta</taxon>
        <taxon>Magnoliopsida</taxon>
        <taxon>eudicotyledons</taxon>
        <taxon>Gunneridae</taxon>
        <taxon>Pentapetalae</taxon>
        <taxon>rosids</taxon>
        <taxon>malvids</taxon>
        <taxon>Brassicales</taxon>
        <taxon>Brassicaceae</taxon>
        <taxon>Coluteocarpeae</taxon>
        <taxon>Microthlaspi</taxon>
    </lineage>
</organism>
<dbReference type="EMBL" id="CACVBM020001307">
    <property type="protein sequence ID" value="CAA7044762.1"/>
    <property type="molecule type" value="Genomic_DNA"/>
</dbReference>
<reference evidence="1" key="1">
    <citation type="submission" date="2020-01" db="EMBL/GenBank/DDBJ databases">
        <authorList>
            <person name="Mishra B."/>
        </authorList>
    </citation>
    <scope>NUCLEOTIDE SEQUENCE [LARGE SCALE GENOMIC DNA]</scope>
</reference>
<dbReference type="OrthoDB" id="1094164at2759"/>
<sequence length="93" mass="11034">MLRQAQTIFAKYRGRAFSAVASHPLSMSVKESWKEHRFGIYGAFAGGYVVHVVRCIYKRREHWYKVDGMLQDYNKRLEKHYRALRQLENDGKP</sequence>
<accession>A0A6D2KAE4</accession>
<gene>
    <name evidence="1" type="ORF">MERR_LOCUS31997</name>
</gene>
<name>A0A6D2KAE4_9BRAS</name>
<protein>
    <submittedName>
        <fullName evidence="1">Uncharacterized protein</fullName>
    </submittedName>
</protein>
<dbReference type="AlphaFoldDB" id="A0A6D2KAE4"/>
<keyword evidence="2" id="KW-1185">Reference proteome</keyword>
<comment type="caution">
    <text evidence="1">The sequence shown here is derived from an EMBL/GenBank/DDBJ whole genome shotgun (WGS) entry which is preliminary data.</text>
</comment>
<evidence type="ECO:0000313" key="1">
    <source>
        <dbReference type="EMBL" id="CAA7044762.1"/>
    </source>
</evidence>
<evidence type="ECO:0000313" key="2">
    <source>
        <dbReference type="Proteomes" id="UP000467841"/>
    </source>
</evidence>